<dbReference type="PANTHER" id="PTHR12814">
    <property type="entry name" value="RNA-BINDING PROTEIN NOB1"/>
    <property type="match status" value="1"/>
</dbReference>
<dbReference type="GO" id="GO:0030688">
    <property type="term" value="C:preribosome, small subunit precursor"/>
    <property type="evidence" value="ECO:0007669"/>
    <property type="project" value="TreeGrafter"/>
</dbReference>
<evidence type="ECO:0000259" key="15">
    <source>
        <dbReference type="Pfam" id="PF08772"/>
    </source>
</evidence>
<feature type="binding site" evidence="13">
    <location>
        <position position="300"/>
    </location>
    <ligand>
        <name>Zn(2+)</name>
        <dbReference type="ChEBI" id="CHEBI:29105"/>
    </ligand>
</feature>
<reference evidence="17" key="1">
    <citation type="journal article" date="2024" name="Gigascience">
        <title>Chromosome-level genome of the poultry shaft louse Menopon gallinae provides insight into the host-switching and adaptive evolution of parasitic lice.</title>
        <authorList>
            <person name="Xu Y."/>
            <person name="Ma L."/>
            <person name="Liu S."/>
            <person name="Liang Y."/>
            <person name="Liu Q."/>
            <person name="He Z."/>
            <person name="Tian L."/>
            <person name="Duan Y."/>
            <person name="Cai W."/>
            <person name="Li H."/>
            <person name="Song F."/>
        </authorList>
    </citation>
    <scope>NUCLEOTIDE SEQUENCE</scope>
    <source>
        <strain evidence="17">Cailab_2023a</strain>
    </source>
</reference>
<dbReference type="CDD" id="cd09876">
    <property type="entry name" value="PIN_Nob1-like"/>
    <property type="match status" value="1"/>
</dbReference>
<evidence type="ECO:0000256" key="3">
    <source>
        <dbReference type="ARBA" id="ARBA00018439"/>
    </source>
</evidence>
<keyword evidence="10 12" id="KW-0539">Nucleus</keyword>
<dbReference type="InterPro" id="IPR017117">
    <property type="entry name" value="Nob1_euk"/>
</dbReference>
<organism evidence="17">
    <name type="scientific">Menopon gallinae</name>
    <name type="common">poultry shaft louse</name>
    <dbReference type="NCBI Taxonomy" id="328185"/>
    <lineage>
        <taxon>Eukaryota</taxon>
        <taxon>Metazoa</taxon>
        <taxon>Ecdysozoa</taxon>
        <taxon>Arthropoda</taxon>
        <taxon>Hexapoda</taxon>
        <taxon>Insecta</taxon>
        <taxon>Pterygota</taxon>
        <taxon>Neoptera</taxon>
        <taxon>Paraneoptera</taxon>
        <taxon>Psocodea</taxon>
        <taxon>Troctomorpha</taxon>
        <taxon>Phthiraptera</taxon>
        <taxon>Amblycera</taxon>
        <taxon>Menoponidae</taxon>
        <taxon>Menopon</taxon>
    </lineage>
</organism>
<evidence type="ECO:0000259" key="16">
    <source>
        <dbReference type="Pfam" id="PF17146"/>
    </source>
</evidence>
<dbReference type="GO" id="GO:0005634">
    <property type="term" value="C:nucleus"/>
    <property type="evidence" value="ECO:0007669"/>
    <property type="project" value="UniProtKB-SubCell"/>
</dbReference>
<dbReference type="Gene3D" id="3.40.50.1010">
    <property type="entry name" value="5'-nuclease"/>
    <property type="match status" value="1"/>
</dbReference>
<keyword evidence="6 12" id="KW-0479">Metal-binding</keyword>
<evidence type="ECO:0000256" key="13">
    <source>
        <dbReference type="PIRSR" id="PIRSR037125-1"/>
    </source>
</evidence>
<gene>
    <name evidence="17" type="ORF">PYX00_006489</name>
</gene>
<evidence type="ECO:0000313" key="17">
    <source>
        <dbReference type="EMBL" id="KAL0273929.1"/>
    </source>
</evidence>
<dbReference type="Pfam" id="PF08772">
    <property type="entry name" value="Zn_ribbon_NOB1"/>
    <property type="match status" value="1"/>
</dbReference>
<comment type="subcellular location">
    <subcellularLocation>
        <location evidence="1 12">Nucleus</location>
    </subcellularLocation>
</comment>
<dbReference type="PIRSF" id="PIRSF037125">
    <property type="entry name" value="D-site_20S_pre-rRNA_nuclease"/>
    <property type="match status" value="1"/>
</dbReference>
<feature type="compositionally biased region" description="Acidic residues" evidence="14">
    <location>
        <begin position="173"/>
        <end position="187"/>
    </location>
</feature>
<feature type="region of interest" description="Disordered" evidence="14">
    <location>
        <begin position="341"/>
        <end position="375"/>
    </location>
</feature>
<keyword evidence="5" id="KW-0540">Nuclease</keyword>
<feature type="compositionally biased region" description="Acidic residues" evidence="14">
    <location>
        <begin position="153"/>
        <end position="166"/>
    </location>
</feature>
<keyword evidence="4" id="KW-0597">Phosphoprotein</keyword>
<evidence type="ECO:0000256" key="12">
    <source>
        <dbReference type="PIRNR" id="PIRNR037125"/>
    </source>
</evidence>
<evidence type="ECO:0000256" key="5">
    <source>
        <dbReference type="ARBA" id="ARBA00022722"/>
    </source>
</evidence>
<keyword evidence="8" id="KW-0378">Hydrolase</keyword>
<feature type="domain" description="Nin one binding (NOB1) Zn-ribbon-like" evidence="15">
    <location>
        <begin position="275"/>
        <end position="346"/>
    </location>
</feature>
<dbReference type="GO" id="GO:0030490">
    <property type="term" value="P:maturation of SSU-rRNA"/>
    <property type="evidence" value="ECO:0007669"/>
    <property type="project" value="TreeGrafter"/>
</dbReference>
<dbReference type="InterPro" id="IPR039907">
    <property type="entry name" value="NOB1"/>
</dbReference>
<protein>
    <recommendedName>
        <fullName evidence="3 12">RNA-binding protein NOB1</fullName>
    </recommendedName>
</protein>
<comment type="similarity">
    <text evidence="2 12">Belongs to the NOB1 family.</text>
</comment>
<dbReference type="FunFam" id="3.40.50.1010:FF:000018">
    <property type="entry name" value="RNA-binding protein NOB1"/>
    <property type="match status" value="1"/>
</dbReference>
<dbReference type="PANTHER" id="PTHR12814:SF2">
    <property type="entry name" value="RNA-BINDING PROTEIN NOB1"/>
    <property type="match status" value="1"/>
</dbReference>
<feature type="binding site" evidence="13">
    <location>
        <position position="288"/>
    </location>
    <ligand>
        <name>Zn(2+)</name>
        <dbReference type="ChEBI" id="CHEBI:29105"/>
    </ligand>
</feature>
<keyword evidence="7" id="KW-0863">Zinc-finger</keyword>
<evidence type="ECO:0000256" key="8">
    <source>
        <dbReference type="ARBA" id="ARBA00022801"/>
    </source>
</evidence>
<feature type="binding site" evidence="13">
    <location>
        <position position="303"/>
    </location>
    <ligand>
        <name>Zn(2+)</name>
        <dbReference type="ChEBI" id="CHEBI:29105"/>
    </ligand>
</feature>
<evidence type="ECO:0000256" key="9">
    <source>
        <dbReference type="ARBA" id="ARBA00022833"/>
    </source>
</evidence>
<dbReference type="GO" id="GO:0004521">
    <property type="term" value="F:RNA endonuclease activity"/>
    <property type="evidence" value="ECO:0007669"/>
    <property type="project" value="UniProtKB-UniRule"/>
</dbReference>
<dbReference type="EMBL" id="JARGDH010000003">
    <property type="protein sequence ID" value="KAL0273929.1"/>
    <property type="molecule type" value="Genomic_DNA"/>
</dbReference>
<name>A0AAW2HVL7_9NEOP</name>
<sequence length="428" mass="47950">MDIAKKKVEFLVVDTSAFIRNAPLQDIGENLITVPEVINEIKSKRQLRRLAVLPYDLAVKETFPEHVKFVTEFAKKTGDYPSLSAVDIQVIALTYQLEKEKVGIDHLHESPVLAKPIVEPKGLPPAAKNIAGFYAPKKTRNSESVSTTHQEDEVTEEIQENSESESGESVYDSAEEELYVGGEESEPLDDKLCDEILRKVEDDSGSYDDGGEDEDSDEGGWITPGNIKEVKSNFDQDIVEDAEGTVVACLTTDFAMQNVLKQIGLKVVTLDGRLIKQLRTFILRCYGCFKTTSVMTNVFCPNCGNKTLKKVAVTVNPDGTQKLHINFRRPLTARGKKYSLPTFKGGKHSSNPVLSADQPMPQQRISKMSRQKNNPLDDDYIAGFSPFVMRDVTSKSAMLGLRPQAEMKHWMRRNPNEARPNRKKNKKR</sequence>
<dbReference type="InterPro" id="IPR014881">
    <property type="entry name" value="NOB1_Zn-bd"/>
</dbReference>
<evidence type="ECO:0000256" key="2">
    <source>
        <dbReference type="ARBA" id="ARBA00005858"/>
    </source>
</evidence>
<feature type="region of interest" description="Disordered" evidence="14">
    <location>
        <begin position="202"/>
        <end position="226"/>
    </location>
</feature>
<dbReference type="InterPro" id="IPR033411">
    <property type="entry name" value="Ribonuclease_PIN"/>
</dbReference>
<evidence type="ECO:0000256" key="10">
    <source>
        <dbReference type="ARBA" id="ARBA00023242"/>
    </source>
</evidence>
<evidence type="ECO:0000256" key="6">
    <source>
        <dbReference type="ARBA" id="ARBA00022723"/>
    </source>
</evidence>
<accession>A0AAW2HVL7</accession>
<evidence type="ECO:0000256" key="14">
    <source>
        <dbReference type="SAM" id="MobiDB-lite"/>
    </source>
</evidence>
<evidence type="ECO:0000256" key="11">
    <source>
        <dbReference type="ARBA" id="ARBA00045628"/>
    </source>
</evidence>
<dbReference type="SUPFAM" id="SSF144206">
    <property type="entry name" value="NOB1 zinc finger-like"/>
    <property type="match status" value="1"/>
</dbReference>
<feature type="compositionally biased region" description="Basic and acidic residues" evidence="14">
    <location>
        <begin position="405"/>
        <end position="420"/>
    </location>
</feature>
<dbReference type="Pfam" id="PF17146">
    <property type="entry name" value="PIN_6"/>
    <property type="match status" value="1"/>
</dbReference>
<feature type="compositionally biased region" description="Polar residues" evidence="14">
    <location>
        <begin position="360"/>
        <end position="374"/>
    </location>
</feature>
<feature type="domain" description="Ribonuclease PIN" evidence="16">
    <location>
        <begin position="11"/>
        <end position="97"/>
    </location>
</feature>
<feature type="compositionally biased region" description="Acidic residues" evidence="14">
    <location>
        <begin position="203"/>
        <end position="218"/>
    </location>
</feature>
<evidence type="ECO:0000256" key="4">
    <source>
        <dbReference type="ARBA" id="ARBA00022553"/>
    </source>
</evidence>
<proteinExistence type="inferred from homology"/>
<dbReference type="GO" id="GO:0016787">
    <property type="term" value="F:hydrolase activity"/>
    <property type="evidence" value="ECO:0007669"/>
    <property type="project" value="UniProtKB-KW"/>
</dbReference>
<evidence type="ECO:0000256" key="1">
    <source>
        <dbReference type="ARBA" id="ARBA00004123"/>
    </source>
</evidence>
<comment type="function">
    <text evidence="11">May play a role in mRNA degradation. Endonuclease required for processing of 20S pre-rRNA precursor and biogenesis of 40S ribosomal subunits.</text>
</comment>
<feature type="binding site" evidence="13">
    <location>
        <position position="285"/>
    </location>
    <ligand>
        <name>Zn(2+)</name>
        <dbReference type="ChEBI" id="CHEBI:29105"/>
    </ligand>
</feature>
<evidence type="ECO:0000256" key="7">
    <source>
        <dbReference type="ARBA" id="ARBA00022771"/>
    </source>
</evidence>
<dbReference type="Gene3D" id="6.20.210.10">
    <property type="entry name" value="Nin one binding (NOB1), Zn-ribbon-like"/>
    <property type="match status" value="1"/>
</dbReference>
<comment type="caution">
    <text evidence="17">The sequence shown here is derived from an EMBL/GenBank/DDBJ whole genome shotgun (WGS) entry which is preliminary data.</text>
</comment>
<dbReference type="GO" id="GO:0008270">
    <property type="term" value="F:zinc ion binding"/>
    <property type="evidence" value="ECO:0007669"/>
    <property type="project" value="UniProtKB-KW"/>
</dbReference>
<dbReference type="InterPro" id="IPR036283">
    <property type="entry name" value="NOB1_Zf-like_sf"/>
</dbReference>
<feature type="region of interest" description="Disordered" evidence="14">
    <location>
        <begin position="134"/>
        <end position="187"/>
    </location>
</feature>
<dbReference type="AlphaFoldDB" id="A0AAW2HVL7"/>
<feature type="region of interest" description="Disordered" evidence="14">
    <location>
        <begin position="402"/>
        <end position="428"/>
    </location>
</feature>
<keyword evidence="9 12" id="KW-0862">Zinc</keyword>